<proteinExistence type="predicted"/>
<keyword evidence="4" id="KW-1185">Reference proteome</keyword>
<dbReference type="Gene3D" id="3.30.2400.10">
    <property type="entry name" value="Major capsid protein gp5"/>
    <property type="match status" value="1"/>
</dbReference>
<accession>A0A7U9XX07</accession>
<evidence type="ECO:0000259" key="2">
    <source>
        <dbReference type="Pfam" id="PF05065"/>
    </source>
</evidence>
<dbReference type="InterPro" id="IPR054612">
    <property type="entry name" value="Phage_capsid-like_C"/>
</dbReference>
<sequence>MNLELRRKEIESRLTEIRGLVDNETEITKLETLETETTVLQEERGVIDKKMAIATKTEIKPIVIDNRNKIDKEKLEQRGASLRENRVIQVSSEEILLTEHTASGLAPIPFAQVSTLVDRVNVINLNGGETYKKSFVKSNGIAGTTLEGQPYSETEPAFGYLTISKVKITAYTEITEELEKLPSIPYQAEVLRNINISLKKKISEQILRGAGTTNTFTGIFSDAAVALADKAALEIEAITDQTLDDIVFAYGGDEEIEGGAVLILNKNDLRAFAGLKTQEGRKVHTIDYVSKTIDGIPYIINSHCKAVSDSNTAAGEYVIAYGALKNYEVPVFSSVEIGKSTDYKFKDGIISYKASVFTGGNVVGYNGFLRIKKKAVI</sequence>
<reference evidence="3" key="1">
    <citation type="submission" date="2021-01" db="EMBL/GenBank/DDBJ databases">
        <title>Draft genome sequence of Acholeplasmataceae bacterium strain Mahy22.</title>
        <authorList>
            <person name="Watanabe M."/>
            <person name="Kojima H."/>
            <person name="Fukui M."/>
        </authorList>
    </citation>
    <scope>NUCLEOTIDE SEQUENCE</scope>
    <source>
        <strain evidence="3">Mahy22</strain>
    </source>
</reference>
<evidence type="ECO:0000313" key="3">
    <source>
        <dbReference type="EMBL" id="BCR36122.1"/>
    </source>
</evidence>
<dbReference type="SUPFAM" id="SSF56563">
    <property type="entry name" value="Major capsid protein gp5"/>
    <property type="match status" value="1"/>
</dbReference>
<dbReference type="NCBIfam" id="TIGR01554">
    <property type="entry name" value="major_cap_HK97"/>
    <property type="match status" value="1"/>
</dbReference>
<comment type="subcellular location">
    <subcellularLocation>
        <location evidence="1">Virion</location>
    </subcellularLocation>
</comment>
<gene>
    <name evidence="3" type="ORF">MPAN_010150</name>
</gene>
<dbReference type="Proteomes" id="UP000620133">
    <property type="component" value="Chromosome"/>
</dbReference>
<dbReference type="RefSeq" id="WP_176239585.1">
    <property type="nucleotide sequence ID" value="NZ_AP024412.1"/>
</dbReference>
<dbReference type="EMBL" id="AP024412">
    <property type="protein sequence ID" value="BCR36122.1"/>
    <property type="molecule type" value="Genomic_DNA"/>
</dbReference>
<dbReference type="Pfam" id="PF05065">
    <property type="entry name" value="Phage_capsid"/>
    <property type="match status" value="1"/>
</dbReference>
<dbReference type="AlphaFoldDB" id="A0A7U9XX07"/>
<name>A0A7U9XX07_9MOLU</name>
<feature type="domain" description="Phage capsid-like C-terminal" evidence="2">
    <location>
        <begin position="112"/>
        <end position="372"/>
    </location>
</feature>
<dbReference type="InterPro" id="IPR024455">
    <property type="entry name" value="Phage_capsid"/>
</dbReference>
<evidence type="ECO:0000313" key="4">
    <source>
        <dbReference type="Proteomes" id="UP000620133"/>
    </source>
</evidence>
<evidence type="ECO:0000256" key="1">
    <source>
        <dbReference type="ARBA" id="ARBA00004328"/>
    </source>
</evidence>
<dbReference type="KEGG" id="manr:MPAN_010150"/>
<organism evidence="3 4">
    <name type="scientific">Mariniplasma anaerobium</name>
    <dbReference type="NCBI Taxonomy" id="2735436"/>
    <lineage>
        <taxon>Bacteria</taxon>
        <taxon>Bacillati</taxon>
        <taxon>Mycoplasmatota</taxon>
        <taxon>Mollicutes</taxon>
        <taxon>Acholeplasmatales</taxon>
        <taxon>Acholeplasmataceae</taxon>
        <taxon>Mariniplasma</taxon>
    </lineage>
</organism>
<protein>
    <recommendedName>
        <fullName evidence="2">Phage capsid-like C-terminal domain-containing protein</fullName>
    </recommendedName>
</protein>